<name>A0A0D2M9A9_9CHLO</name>
<feature type="domain" description="Helicase C-terminal" evidence="4">
    <location>
        <begin position="1"/>
        <end position="77"/>
    </location>
</feature>
<dbReference type="GO" id="GO:0005737">
    <property type="term" value="C:cytoplasm"/>
    <property type="evidence" value="ECO:0007669"/>
    <property type="project" value="TreeGrafter"/>
</dbReference>
<dbReference type="EMBL" id="KK106050">
    <property type="protein sequence ID" value="KIY92005.1"/>
    <property type="molecule type" value="Genomic_DNA"/>
</dbReference>
<dbReference type="GO" id="GO:0016787">
    <property type="term" value="F:hydrolase activity"/>
    <property type="evidence" value="ECO:0007669"/>
    <property type="project" value="UniProtKB-KW"/>
</dbReference>
<dbReference type="GO" id="GO:0000724">
    <property type="term" value="P:double-strand break repair via homologous recombination"/>
    <property type="evidence" value="ECO:0007669"/>
    <property type="project" value="TreeGrafter"/>
</dbReference>
<organism evidence="5 6">
    <name type="scientific">Monoraphidium neglectum</name>
    <dbReference type="NCBI Taxonomy" id="145388"/>
    <lineage>
        <taxon>Eukaryota</taxon>
        <taxon>Viridiplantae</taxon>
        <taxon>Chlorophyta</taxon>
        <taxon>core chlorophytes</taxon>
        <taxon>Chlorophyceae</taxon>
        <taxon>CS clade</taxon>
        <taxon>Sphaeropleales</taxon>
        <taxon>Selenastraceae</taxon>
        <taxon>Monoraphidium</taxon>
    </lineage>
</organism>
<dbReference type="EC" id="5.6.2.4" evidence="3"/>
<dbReference type="PANTHER" id="PTHR13710">
    <property type="entry name" value="DNA HELICASE RECQ FAMILY MEMBER"/>
    <property type="match status" value="1"/>
</dbReference>
<comment type="catalytic activity">
    <reaction evidence="2">
        <text>Couples ATP hydrolysis with the unwinding of duplex DNA by translocating in the 3'-5' direction.</text>
        <dbReference type="EC" id="5.6.2.4"/>
    </reaction>
</comment>
<proteinExistence type="inferred from homology"/>
<gene>
    <name evidence="5" type="ORF">MNEG_15958</name>
</gene>
<dbReference type="GO" id="GO:0005694">
    <property type="term" value="C:chromosome"/>
    <property type="evidence" value="ECO:0007669"/>
    <property type="project" value="TreeGrafter"/>
</dbReference>
<sequence>MGINKPDVRFVIHYSLPKSLEGYHQETGRAGRDGELAECVLFYSYADAQKGRHMMKQSAQENATPWDVLQSNEAALNAMIAYAESTAECRRSMLMHHFGERGFGPDQCAGTCDVCQQLAAGGKQAVKTDVTEESAALIRLVEAIDGPQPHGGGGGWGGGGAAAAAGGKGWAATYILELFRGAVSSRNRPQ</sequence>
<dbReference type="InterPro" id="IPR032284">
    <property type="entry name" value="RecQ_Zn-bd"/>
</dbReference>
<reference evidence="5 6" key="1">
    <citation type="journal article" date="2013" name="BMC Genomics">
        <title>Reconstruction of the lipid metabolism for the microalga Monoraphidium neglectum from its genome sequence reveals characteristics suitable for biofuel production.</title>
        <authorList>
            <person name="Bogen C."/>
            <person name="Al-Dilaimi A."/>
            <person name="Albersmeier A."/>
            <person name="Wichmann J."/>
            <person name="Grundmann M."/>
            <person name="Rupp O."/>
            <person name="Lauersen K.J."/>
            <person name="Blifernez-Klassen O."/>
            <person name="Kalinowski J."/>
            <person name="Goesmann A."/>
            <person name="Mussgnug J.H."/>
            <person name="Kruse O."/>
        </authorList>
    </citation>
    <scope>NUCLEOTIDE SEQUENCE [LARGE SCALE GENOMIC DNA]</scope>
    <source>
        <strain evidence="5 6">SAG 48.87</strain>
    </source>
</reference>
<evidence type="ECO:0000313" key="6">
    <source>
        <dbReference type="Proteomes" id="UP000054498"/>
    </source>
</evidence>
<dbReference type="Pfam" id="PF00271">
    <property type="entry name" value="Helicase_C"/>
    <property type="match status" value="1"/>
</dbReference>
<accession>A0A0D2M9A9</accession>
<dbReference type="Pfam" id="PF16124">
    <property type="entry name" value="RecQ_Zn_bind"/>
    <property type="match status" value="1"/>
</dbReference>
<dbReference type="OrthoDB" id="538134at2759"/>
<keyword evidence="5" id="KW-0378">Hydrolase</keyword>
<dbReference type="STRING" id="145388.A0A0D2M9A9"/>
<feature type="non-terminal residue" evidence="5">
    <location>
        <position position="190"/>
    </location>
</feature>
<dbReference type="Proteomes" id="UP000054498">
    <property type="component" value="Unassembled WGS sequence"/>
</dbReference>
<dbReference type="InterPro" id="IPR001650">
    <property type="entry name" value="Helicase_C-like"/>
</dbReference>
<protein>
    <recommendedName>
        <fullName evidence="3">DNA 3'-5' helicase</fullName>
        <ecNumber evidence="3">5.6.2.4</ecNumber>
    </recommendedName>
</protein>
<evidence type="ECO:0000256" key="1">
    <source>
        <dbReference type="ARBA" id="ARBA00005446"/>
    </source>
</evidence>
<evidence type="ECO:0000313" key="5">
    <source>
        <dbReference type="EMBL" id="KIY92005.1"/>
    </source>
</evidence>
<dbReference type="InterPro" id="IPR027417">
    <property type="entry name" value="P-loop_NTPase"/>
</dbReference>
<evidence type="ECO:0000259" key="4">
    <source>
        <dbReference type="PROSITE" id="PS51194"/>
    </source>
</evidence>
<dbReference type="KEGG" id="mng:MNEG_15958"/>
<evidence type="ECO:0000256" key="3">
    <source>
        <dbReference type="ARBA" id="ARBA00034808"/>
    </source>
</evidence>
<dbReference type="Gene3D" id="1.10.10.10">
    <property type="entry name" value="Winged helix-like DNA-binding domain superfamily/Winged helix DNA-binding domain"/>
    <property type="match status" value="1"/>
</dbReference>
<dbReference type="GO" id="GO:0005634">
    <property type="term" value="C:nucleus"/>
    <property type="evidence" value="ECO:0007669"/>
    <property type="project" value="TreeGrafter"/>
</dbReference>
<dbReference type="PANTHER" id="PTHR13710:SF156">
    <property type="entry name" value="ATP-DEPENDENT DNA HELICASE Q-LIKE 4B"/>
    <property type="match status" value="1"/>
</dbReference>
<dbReference type="GO" id="GO:0009378">
    <property type="term" value="F:four-way junction helicase activity"/>
    <property type="evidence" value="ECO:0007669"/>
    <property type="project" value="TreeGrafter"/>
</dbReference>
<dbReference type="GO" id="GO:0043138">
    <property type="term" value="F:3'-5' DNA helicase activity"/>
    <property type="evidence" value="ECO:0007669"/>
    <property type="project" value="UniProtKB-EC"/>
</dbReference>
<dbReference type="RefSeq" id="XP_013891025.1">
    <property type="nucleotide sequence ID" value="XM_014035571.1"/>
</dbReference>
<evidence type="ECO:0000256" key="2">
    <source>
        <dbReference type="ARBA" id="ARBA00034617"/>
    </source>
</evidence>
<dbReference type="SUPFAM" id="SSF52540">
    <property type="entry name" value="P-loop containing nucleoside triphosphate hydrolases"/>
    <property type="match status" value="1"/>
</dbReference>
<dbReference type="PROSITE" id="PS51194">
    <property type="entry name" value="HELICASE_CTER"/>
    <property type="match status" value="1"/>
</dbReference>
<comment type="similarity">
    <text evidence="1">Belongs to the helicase family. RecQ subfamily.</text>
</comment>
<dbReference type="InterPro" id="IPR036388">
    <property type="entry name" value="WH-like_DNA-bd_sf"/>
</dbReference>
<dbReference type="GeneID" id="25733670"/>
<dbReference type="AlphaFoldDB" id="A0A0D2M9A9"/>
<keyword evidence="6" id="KW-1185">Reference proteome</keyword>
<dbReference type="Gene3D" id="3.40.50.300">
    <property type="entry name" value="P-loop containing nucleotide triphosphate hydrolases"/>
    <property type="match status" value="1"/>
</dbReference>